<name>A0A915HRC4_ROMCU</name>
<protein>
    <submittedName>
        <fullName evidence="2">Uncharacterized protein</fullName>
    </submittedName>
</protein>
<dbReference type="WBParaSite" id="nRc.2.0.1.t04289-RA">
    <property type="protein sequence ID" value="nRc.2.0.1.t04289-RA"/>
    <property type="gene ID" value="nRc.2.0.1.g04289"/>
</dbReference>
<evidence type="ECO:0000313" key="2">
    <source>
        <dbReference type="WBParaSite" id="nRc.2.0.1.t04289-RA"/>
    </source>
</evidence>
<dbReference type="AlphaFoldDB" id="A0A915HRC4"/>
<evidence type="ECO:0000313" key="1">
    <source>
        <dbReference type="Proteomes" id="UP000887565"/>
    </source>
</evidence>
<accession>A0A915HRC4</accession>
<keyword evidence="1" id="KW-1185">Reference proteome</keyword>
<sequence length="83" mass="9737">MNSAKLEKRENNTIKTQNLRRRSGTVRINFCTRRTKVAFKKCSKNNLQVTFKDIEKTYVFPPHEMYDPITNEQQQTDLNNSGA</sequence>
<dbReference type="Proteomes" id="UP000887565">
    <property type="component" value="Unplaced"/>
</dbReference>
<proteinExistence type="predicted"/>
<reference evidence="2" key="1">
    <citation type="submission" date="2022-11" db="UniProtKB">
        <authorList>
            <consortium name="WormBaseParasite"/>
        </authorList>
    </citation>
    <scope>IDENTIFICATION</scope>
</reference>
<organism evidence="1 2">
    <name type="scientific">Romanomermis culicivorax</name>
    <name type="common">Nematode worm</name>
    <dbReference type="NCBI Taxonomy" id="13658"/>
    <lineage>
        <taxon>Eukaryota</taxon>
        <taxon>Metazoa</taxon>
        <taxon>Ecdysozoa</taxon>
        <taxon>Nematoda</taxon>
        <taxon>Enoplea</taxon>
        <taxon>Dorylaimia</taxon>
        <taxon>Mermithida</taxon>
        <taxon>Mermithoidea</taxon>
        <taxon>Mermithidae</taxon>
        <taxon>Romanomermis</taxon>
    </lineage>
</organism>